<feature type="transmembrane region" description="Helical" evidence="8">
    <location>
        <begin position="278"/>
        <end position="299"/>
    </location>
</feature>
<comment type="caution">
    <text evidence="10">The sequence shown here is derived from an EMBL/GenBank/DDBJ whole genome shotgun (WGS) entry which is preliminary data.</text>
</comment>
<feature type="transmembrane region" description="Helical" evidence="8">
    <location>
        <begin position="165"/>
        <end position="188"/>
    </location>
</feature>
<dbReference type="GO" id="GO:0008137">
    <property type="term" value="F:NADH dehydrogenase (ubiquinone) activity"/>
    <property type="evidence" value="ECO:0007669"/>
    <property type="project" value="InterPro"/>
</dbReference>
<feature type="transmembrane region" description="Helical" evidence="8">
    <location>
        <begin position="337"/>
        <end position="359"/>
    </location>
</feature>
<keyword evidence="5 8" id="KW-1133">Transmembrane helix</keyword>
<evidence type="ECO:0000256" key="3">
    <source>
        <dbReference type="ARBA" id="ARBA00022475"/>
    </source>
</evidence>
<dbReference type="Proteomes" id="UP000636888">
    <property type="component" value="Unassembled WGS sequence"/>
</dbReference>
<feature type="transmembrane region" description="Helical" evidence="8">
    <location>
        <begin position="581"/>
        <end position="601"/>
    </location>
</feature>
<evidence type="ECO:0000313" key="10">
    <source>
        <dbReference type="EMBL" id="MBJ6726112.1"/>
    </source>
</evidence>
<dbReference type="InterPro" id="IPR050586">
    <property type="entry name" value="CPA3_Na-H_Antiporter_D"/>
</dbReference>
<keyword evidence="4 7" id="KW-0812">Transmembrane</keyword>
<accession>A0A8J7LZ47</accession>
<dbReference type="PANTHER" id="PTHR42703">
    <property type="entry name" value="NADH DEHYDROGENASE"/>
    <property type="match status" value="1"/>
</dbReference>
<feature type="transmembrane region" description="Helical" evidence="8">
    <location>
        <begin position="536"/>
        <end position="560"/>
    </location>
</feature>
<feature type="transmembrane region" description="Helical" evidence="8">
    <location>
        <begin position="72"/>
        <end position="101"/>
    </location>
</feature>
<dbReference type="GO" id="GO:0005886">
    <property type="term" value="C:plasma membrane"/>
    <property type="evidence" value="ECO:0007669"/>
    <property type="project" value="UniProtKB-SubCell"/>
</dbReference>
<keyword evidence="3" id="KW-1003">Cell membrane</keyword>
<dbReference type="GO" id="GO:0042773">
    <property type="term" value="P:ATP synthesis coupled electron transport"/>
    <property type="evidence" value="ECO:0007669"/>
    <property type="project" value="InterPro"/>
</dbReference>
<dbReference type="PANTHER" id="PTHR42703:SF1">
    <property type="entry name" value="NA(+)_H(+) ANTIPORTER SUBUNIT D1"/>
    <property type="match status" value="1"/>
</dbReference>
<evidence type="ECO:0000256" key="1">
    <source>
        <dbReference type="ARBA" id="ARBA00004651"/>
    </source>
</evidence>
<evidence type="ECO:0000256" key="2">
    <source>
        <dbReference type="ARBA" id="ARBA00005346"/>
    </source>
</evidence>
<name>A0A8J7LZ47_9BACT</name>
<feature type="transmembrane region" description="Helical" evidence="8">
    <location>
        <begin position="6"/>
        <end position="22"/>
    </location>
</feature>
<proteinExistence type="inferred from homology"/>
<dbReference type="PRINTS" id="PR01437">
    <property type="entry name" value="NUOXDRDTASE4"/>
</dbReference>
<dbReference type="InterPro" id="IPR003918">
    <property type="entry name" value="NADH_UbQ_OxRdtase"/>
</dbReference>
<keyword evidence="11" id="KW-1185">Reference proteome</keyword>
<sequence length="606" mass="64135">MDPFAPLPVLLPLIGAALVALLEKFHQRHRRLDLATVAITLAVIACDLELLLRCSSATLVYWFGDWHPVGGFALGIAFAIDPAGAALALLAAVLTLCGLMFSWHYFKAIGTFYHSLMLLFLASMGGFCLTGDLFNMFVFFELMGVAAYALTGYRIEDTGPLEGGLNFSVMNSIGAFMVLLGIGILYSRTGGLNLAWVGARVAERPVDAAVACAFMLLAIGFLVKAAVVPFHFWLPDAHAVAPTPASVLFSGIMVELGLYAVARIYWTIFSGSIPGGTAQTLLLAAGLTTALVGGIMAFLQRHLKRLLAYSTVSHSGLMLSAIALFDPVSLGGCLIYLAGHGLIKGGLFISSGIILYHFHSVDEETLRGAGTRLKLVGAVFCLQALALAGLPPFGTFAGKAMIEARAAELGLHFIAPIFLVASSLTGAAVLRSGLTVFYGIGTPNCLSAPAPAKGDHESRETSGKEHRTPLMMLLPLLLLVLLALAVGLLPSLPEKSLQAAARVCDQRGYQALVLDGKFALLVPAPLPKRADLIKGVLPAGLAVVLAAAALFGLPLPDVLLRRLKSLLRPVLWTLRRIHSGYIGDYVTWFVIGAAVMVLVAATSRLL</sequence>
<dbReference type="InterPro" id="IPR001750">
    <property type="entry name" value="ND/Mrp_TM"/>
</dbReference>
<reference evidence="10" key="1">
    <citation type="submission" date="2020-12" db="EMBL/GenBank/DDBJ databases">
        <title>Geomonas sp. Red875, isolated from river sediment.</title>
        <authorList>
            <person name="Xu Z."/>
            <person name="Zhang Z."/>
            <person name="Masuda Y."/>
            <person name="Itoh H."/>
            <person name="Senoo K."/>
        </authorList>
    </citation>
    <scope>NUCLEOTIDE SEQUENCE</scope>
    <source>
        <strain evidence="10">Red875</strain>
    </source>
</reference>
<evidence type="ECO:0000256" key="4">
    <source>
        <dbReference type="ARBA" id="ARBA00022692"/>
    </source>
</evidence>
<evidence type="ECO:0000256" key="7">
    <source>
        <dbReference type="RuleBase" id="RU000320"/>
    </source>
</evidence>
<comment type="similarity">
    <text evidence="2">Belongs to the CPA3 antiporters (TC 2.A.63) subunit D family.</text>
</comment>
<keyword evidence="6 8" id="KW-0472">Membrane</keyword>
<feature type="transmembrane region" description="Helical" evidence="8">
    <location>
        <begin position="410"/>
        <end position="430"/>
    </location>
</feature>
<organism evidence="10 11">
    <name type="scientific">Geomesophilobacter sediminis</name>
    <dbReference type="NCBI Taxonomy" id="2798584"/>
    <lineage>
        <taxon>Bacteria</taxon>
        <taxon>Pseudomonadati</taxon>
        <taxon>Thermodesulfobacteriota</taxon>
        <taxon>Desulfuromonadia</taxon>
        <taxon>Geobacterales</taxon>
        <taxon>Geobacteraceae</taxon>
        <taxon>Geomesophilobacter</taxon>
    </lineage>
</organism>
<evidence type="ECO:0000259" key="9">
    <source>
        <dbReference type="Pfam" id="PF00361"/>
    </source>
</evidence>
<gene>
    <name evidence="10" type="ORF">JFN93_15445</name>
</gene>
<dbReference type="Pfam" id="PF00361">
    <property type="entry name" value="Proton_antipo_M"/>
    <property type="match status" value="1"/>
</dbReference>
<feature type="transmembrane region" description="Helical" evidence="8">
    <location>
        <begin position="246"/>
        <end position="266"/>
    </location>
</feature>
<protein>
    <submittedName>
        <fullName evidence="10">NADH dehydrogenase</fullName>
    </submittedName>
</protein>
<comment type="subcellular location">
    <subcellularLocation>
        <location evidence="1">Cell membrane</location>
        <topology evidence="1">Multi-pass membrane protein</topology>
    </subcellularLocation>
    <subcellularLocation>
        <location evidence="7">Membrane</location>
        <topology evidence="7">Multi-pass membrane protein</topology>
    </subcellularLocation>
</comment>
<evidence type="ECO:0000256" key="8">
    <source>
        <dbReference type="SAM" id="Phobius"/>
    </source>
</evidence>
<dbReference type="RefSeq" id="WP_199385002.1">
    <property type="nucleotide sequence ID" value="NZ_JAEMHM010000012.1"/>
</dbReference>
<evidence type="ECO:0000256" key="5">
    <source>
        <dbReference type="ARBA" id="ARBA00022989"/>
    </source>
</evidence>
<feature type="transmembrane region" description="Helical" evidence="8">
    <location>
        <begin position="208"/>
        <end position="234"/>
    </location>
</feature>
<feature type="transmembrane region" description="Helical" evidence="8">
    <location>
        <begin position="470"/>
        <end position="489"/>
    </location>
</feature>
<dbReference type="EMBL" id="JAEMHM010000012">
    <property type="protein sequence ID" value="MBJ6726112.1"/>
    <property type="molecule type" value="Genomic_DNA"/>
</dbReference>
<evidence type="ECO:0000256" key="6">
    <source>
        <dbReference type="ARBA" id="ARBA00023136"/>
    </source>
</evidence>
<feature type="transmembrane region" description="Helical" evidence="8">
    <location>
        <begin position="371"/>
        <end position="390"/>
    </location>
</feature>
<dbReference type="AlphaFoldDB" id="A0A8J7LZ47"/>
<feature type="domain" description="NADH:quinone oxidoreductase/Mrp antiporter transmembrane" evidence="9">
    <location>
        <begin position="131"/>
        <end position="425"/>
    </location>
</feature>
<evidence type="ECO:0000313" key="11">
    <source>
        <dbReference type="Proteomes" id="UP000636888"/>
    </source>
</evidence>